<gene>
    <name evidence="5" type="ORF">ACD_80C00113G0028</name>
</gene>
<comment type="similarity">
    <text evidence="4">Belongs to the RNA methyltransferase RlmH family.</text>
</comment>
<dbReference type="PANTHER" id="PTHR33603:SF1">
    <property type="entry name" value="RIBOSOMAL RNA LARGE SUBUNIT METHYLTRANSFERASE H"/>
    <property type="match status" value="1"/>
</dbReference>
<sequence length="146" mass="16372">MFTILSISDSDKHRKSVVEEYTKRLGKSVKIVDIKPSKNGNNQQIIAKDTETIIAHLQKFSDVTKIVLSKEGKVVDTMQFAALCRNKNLVFIIGWPYGLDEPALSKHIDGKISFGAITLPHGLAKVTLLEQIYRIGTIEQGKSYHY</sequence>
<dbReference type="InterPro" id="IPR029028">
    <property type="entry name" value="Alpha/beta_knot_MTases"/>
</dbReference>
<dbReference type="SUPFAM" id="SSF75217">
    <property type="entry name" value="alpha/beta knot"/>
    <property type="match status" value="1"/>
</dbReference>
<dbReference type="GO" id="GO:0008168">
    <property type="term" value="F:methyltransferase activity"/>
    <property type="evidence" value="ECO:0007669"/>
    <property type="project" value="UniProtKB-KW"/>
</dbReference>
<reference evidence="5" key="1">
    <citation type="journal article" date="2012" name="Science">
        <title>Fermentation, hydrogen, and sulfur metabolism in multiple uncultivated bacterial phyla.</title>
        <authorList>
            <person name="Wrighton K.C."/>
            <person name="Thomas B.C."/>
            <person name="Sharon I."/>
            <person name="Miller C.S."/>
            <person name="Castelle C.J."/>
            <person name="VerBerkmoes N.C."/>
            <person name="Wilkins M.J."/>
            <person name="Hettich R.L."/>
            <person name="Lipton M.S."/>
            <person name="Williams K.H."/>
            <person name="Long P.E."/>
            <person name="Banfield J.F."/>
        </authorList>
    </citation>
    <scope>NUCLEOTIDE SEQUENCE [LARGE SCALE GENOMIC DNA]</scope>
</reference>
<evidence type="ECO:0000256" key="1">
    <source>
        <dbReference type="ARBA" id="ARBA00022603"/>
    </source>
</evidence>
<protein>
    <submittedName>
        <fullName evidence="5">Ribosomal RNA large subunit methyltransferase H</fullName>
    </submittedName>
</protein>
<dbReference type="InterPro" id="IPR029026">
    <property type="entry name" value="tRNA_m1G_MTases_N"/>
</dbReference>
<dbReference type="GO" id="GO:0032259">
    <property type="term" value="P:methylation"/>
    <property type="evidence" value="ECO:0007669"/>
    <property type="project" value="UniProtKB-KW"/>
</dbReference>
<keyword evidence="2 5" id="KW-0808">Transferase</keyword>
<keyword evidence="3" id="KW-0949">S-adenosyl-L-methionine</keyword>
<dbReference type="PANTHER" id="PTHR33603">
    <property type="entry name" value="METHYLTRANSFERASE"/>
    <property type="match status" value="1"/>
</dbReference>
<dbReference type="InterPro" id="IPR003742">
    <property type="entry name" value="RlmH-like"/>
</dbReference>
<dbReference type="Gene3D" id="3.40.1280.10">
    <property type="match status" value="1"/>
</dbReference>
<organism evidence="5">
    <name type="scientific">uncultured bacterium</name>
    <name type="common">gcode 4</name>
    <dbReference type="NCBI Taxonomy" id="1234023"/>
    <lineage>
        <taxon>Bacteria</taxon>
        <taxon>environmental samples</taxon>
    </lineage>
</organism>
<name>K1X4W5_9BACT</name>
<evidence type="ECO:0000256" key="4">
    <source>
        <dbReference type="ARBA" id="ARBA00038303"/>
    </source>
</evidence>
<dbReference type="EMBL" id="AMFJ01036120">
    <property type="protein sequence ID" value="EKD25160.1"/>
    <property type="molecule type" value="Genomic_DNA"/>
</dbReference>
<dbReference type="AlphaFoldDB" id="K1X4W5"/>
<dbReference type="CDD" id="cd18081">
    <property type="entry name" value="RlmH-like"/>
    <property type="match status" value="1"/>
</dbReference>
<keyword evidence="1 5" id="KW-0489">Methyltransferase</keyword>
<accession>K1X4W5</accession>
<dbReference type="GO" id="GO:0006364">
    <property type="term" value="P:rRNA processing"/>
    <property type="evidence" value="ECO:0007669"/>
    <property type="project" value="InterPro"/>
</dbReference>
<evidence type="ECO:0000256" key="2">
    <source>
        <dbReference type="ARBA" id="ARBA00022679"/>
    </source>
</evidence>
<dbReference type="Pfam" id="PF02590">
    <property type="entry name" value="SPOUT_MTase"/>
    <property type="match status" value="1"/>
</dbReference>
<evidence type="ECO:0000256" key="3">
    <source>
        <dbReference type="ARBA" id="ARBA00022691"/>
    </source>
</evidence>
<evidence type="ECO:0000313" key="5">
    <source>
        <dbReference type="EMBL" id="EKD25160.1"/>
    </source>
</evidence>
<dbReference type="PIRSF" id="PIRSF004505">
    <property type="entry name" value="MT_bac"/>
    <property type="match status" value="1"/>
</dbReference>
<proteinExistence type="inferred from homology"/>
<comment type="caution">
    <text evidence="5">The sequence shown here is derived from an EMBL/GenBank/DDBJ whole genome shotgun (WGS) entry which is preliminary data.</text>
</comment>